<organism evidence="1 2">
    <name type="scientific">Eretmocerus hayati</name>
    <dbReference type="NCBI Taxonomy" id="131215"/>
    <lineage>
        <taxon>Eukaryota</taxon>
        <taxon>Metazoa</taxon>
        <taxon>Ecdysozoa</taxon>
        <taxon>Arthropoda</taxon>
        <taxon>Hexapoda</taxon>
        <taxon>Insecta</taxon>
        <taxon>Pterygota</taxon>
        <taxon>Neoptera</taxon>
        <taxon>Endopterygota</taxon>
        <taxon>Hymenoptera</taxon>
        <taxon>Apocrita</taxon>
        <taxon>Proctotrupomorpha</taxon>
        <taxon>Chalcidoidea</taxon>
        <taxon>Aphelinidae</taxon>
        <taxon>Aphelininae</taxon>
        <taxon>Eretmocerus</taxon>
    </lineage>
</organism>
<name>A0ACC2PNZ6_9HYME</name>
<dbReference type="EMBL" id="CM056741">
    <property type="protein sequence ID" value="KAJ8684843.1"/>
    <property type="molecule type" value="Genomic_DNA"/>
</dbReference>
<evidence type="ECO:0000313" key="2">
    <source>
        <dbReference type="Proteomes" id="UP001239111"/>
    </source>
</evidence>
<gene>
    <name evidence="1" type="ORF">QAD02_020636</name>
</gene>
<protein>
    <submittedName>
        <fullName evidence="1">Uncharacterized protein</fullName>
    </submittedName>
</protein>
<proteinExistence type="predicted"/>
<accession>A0ACC2PNZ6</accession>
<keyword evidence="2" id="KW-1185">Reference proteome</keyword>
<reference evidence="1" key="1">
    <citation type="submission" date="2023-04" db="EMBL/GenBank/DDBJ databases">
        <title>A chromosome-level genome assembly of the parasitoid wasp Eretmocerus hayati.</title>
        <authorList>
            <person name="Zhong Y."/>
            <person name="Liu S."/>
            <person name="Liu Y."/>
        </authorList>
    </citation>
    <scope>NUCLEOTIDE SEQUENCE</scope>
    <source>
        <strain evidence="1">ZJU_SS_LIU_2023</strain>
    </source>
</reference>
<comment type="caution">
    <text evidence="1">The sequence shown here is derived from an EMBL/GenBank/DDBJ whole genome shotgun (WGS) entry which is preliminary data.</text>
</comment>
<dbReference type="Proteomes" id="UP001239111">
    <property type="component" value="Chromosome 1"/>
</dbReference>
<sequence>MPQALKLEQRTCGDSHIGASSHGSMLLSPRLLLLFASDSILTAGALTNPIHFAASALLCIGAKEFDYGAILIFEKISSHSTTNYWECKTKGCSAKAYSFNNGPLYGEEEAHNKALCLPQPEKGEEILMHEFLMRTMEEHYQKPEEAYEIAAALFPDAAMRVSKDSKTSRMKRHRLKSFPPCARDYQEFLTQVEEEKHSAILKSLKTGRKITSLVIDDGDDKHVIYYDEDFLKDDMQRTTHLFIDGTFQCRPNIKGSAQVLNIMGLKNGRNSGTGWSLPKILSIFTVWHHLGEPGRIPPVKI</sequence>
<evidence type="ECO:0000313" key="1">
    <source>
        <dbReference type="EMBL" id="KAJ8684843.1"/>
    </source>
</evidence>